<dbReference type="CDD" id="cd06174">
    <property type="entry name" value="MFS"/>
    <property type="match status" value="1"/>
</dbReference>
<dbReference type="GO" id="GO:0022857">
    <property type="term" value="F:transmembrane transporter activity"/>
    <property type="evidence" value="ECO:0007669"/>
    <property type="project" value="InterPro"/>
</dbReference>
<protein>
    <recommendedName>
        <fullName evidence="9">Major facilitator superfamily (MFS) profile domain-containing protein</fullName>
    </recommendedName>
</protein>
<keyword evidence="8" id="KW-1185">Reference proteome</keyword>
<comment type="subcellular location">
    <subcellularLocation>
        <location evidence="1">Endomembrane system</location>
        <topology evidence="1">Multi-pass membrane protein</topology>
    </subcellularLocation>
</comment>
<feature type="transmembrane region" description="Helical" evidence="6">
    <location>
        <begin position="296"/>
        <end position="315"/>
    </location>
</feature>
<feature type="transmembrane region" description="Helical" evidence="6">
    <location>
        <begin position="327"/>
        <end position="344"/>
    </location>
</feature>
<dbReference type="InterPro" id="IPR050495">
    <property type="entry name" value="ATG22/LtaA_families"/>
</dbReference>
<keyword evidence="2 6" id="KW-0812">Transmembrane</keyword>
<feature type="region of interest" description="Disordered" evidence="5">
    <location>
        <begin position="488"/>
        <end position="516"/>
    </location>
</feature>
<dbReference type="RefSeq" id="XP_004184910.1">
    <property type="nucleotide sequence ID" value="XM_004184862.1"/>
</dbReference>
<evidence type="ECO:0000256" key="4">
    <source>
        <dbReference type="ARBA" id="ARBA00023136"/>
    </source>
</evidence>
<feature type="transmembrane region" description="Helical" evidence="6">
    <location>
        <begin position="95"/>
        <end position="112"/>
    </location>
</feature>
<dbReference type="VEuPathDB" id="AmoebaDB:EIN_407830"/>
<feature type="transmembrane region" description="Helical" evidence="6">
    <location>
        <begin position="259"/>
        <end position="284"/>
    </location>
</feature>
<evidence type="ECO:0000256" key="6">
    <source>
        <dbReference type="SAM" id="Phobius"/>
    </source>
</evidence>
<dbReference type="EMBL" id="KB207048">
    <property type="protein sequence ID" value="ELP85564.1"/>
    <property type="molecule type" value="Genomic_DNA"/>
</dbReference>
<proteinExistence type="predicted"/>
<dbReference type="GO" id="GO:0012505">
    <property type="term" value="C:endomembrane system"/>
    <property type="evidence" value="ECO:0007669"/>
    <property type="project" value="UniProtKB-SubCell"/>
</dbReference>
<evidence type="ECO:0000313" key="7">
    <source>
        <dbReference type="EMBL" id="ELP85564.1"/>
    </source>
</evidence>
<dbReference type="PANTHER" id="PTHR23519:SF1">
    <property type="entry name" value="AUTOPHAGY-RELATED PROTEIN 22"/>
    <property type="match status" value="1"/>
</dbReference>
<evidence type="ECO:0000313" key="8">
    <source>
        <dbReference type="Proteomes" id="UP000014680"/>
    </source>
</evidence>
<dbReference type="Pfam" id="PF07690">
    <property type="entry name" value="MFS_1"/>
    <property type="match status" value="1"/>
</dbReference>
<dbReference type="Gene3D" id="1.20.1250.20">
    <property type="entry name" value="MFS general substrate transporter like domains"/>
    <property type="match status" value="1"/>
</dbReference>
<feature type="transmembrane region" description="Helical" evidence="6">
    <location>
        <begin position="434"/>
        <end position="454"/>
    </location>
</feature>
<sequence>MDKSASPPTKECEAQSTNMWNVVLWYFFEISYHFYNCIVNISVGPTLQLLSIYSGYENTVGVLATTVCNSLANCIALIVSPFVGGLSDYYSFRKGAVVICAVIYYFCFLIAGIFFHTFWLLCILFCVARTAFELVRLFYDCQIPYIMDQKTRTFGQGVGGAVSFTGAILAIAVSFCTTLLWGSYSNVNTLPPNTDPSFGPLQYLLFTNFFLGGFIFMPYIFSHEKSTPPAKRSLLEVVKIIMKELWSSIKSYFKDRDCVFMFISWCLMLSALSVVNGLFIILLGTMCGMDKIFTDVVFLMVNVMALLTGLPWALFLSKFGPKRAMQLMVIFLFIGMAFLVLTGMRVPPNYVLSKCFIIPAVLFLGPGLGVVYTSSRQLVMELSPVKQLAQFSAVTRIAARAGMIIMPNVFSLVVKSLNDKVFKDNKFKYNYTYRFAQIPVFVLLVLAFIFLCLIRNRHKEYVQGKRAPFTSTITQEIALVEEEKNVTKTEIHKHDDPERYEPLDFDTQLPNEEIEL</sequence>
<feature type="transmembrane region" description="Helical" evidence="6">
    <location>
        <begin position="393"/>
        <end position="414"/>
    </location>
</feature>
<feature type="transmembrane region" description="Helical" evidence="6">
    <location>
        <begin position="201"/>
        <end position="221"/>
    </location>
</feature>
<dbReference type="SUPFAM" id="SSF103473">
    <property type="entry name" value="MFS general substrate transporter"/>
    <property type="match status" value="1"/>
</dbReference>
<dbReference type="KEGG" id="eiv:EIN_407830"/>
<dbReference type="OMA" id="NCIALIV"/>
<organism evidence="7 8">
    <name type="scientific">Entamoeba invadens IP1</name>
    <dbReference type="NCBI Taxonomy" id="370355"/>
    <lineage>
        <taxon>Eukaryota</taxon>
        <taxon>Amoebozoa</taxon>
        <taxon>Evosea</taxon>
        <taxon>Archamoebae</taxon>
        <taxon>Mastigamoebida</taxon>
        <taxon>Entamoebidae</taxon>
        <taxon>Entamoeba</taxon>
    </lineage>
</organism>
<evidence type="ECO:0000256" key="2">
    <source>
        <dbReference type="ARBA" id="ARBA00022692"/>
    </source>
</evidence>
<dbReference type="PANTHER" id="PTHR23519">
    <property type="entry name" value="AUTOPHAGY-RELATED PROTEIN 22"/>
    <property type="match status" value="1"/>
</dbReference>
<name>A0A0A1TWI9_ENTIV</name>
<keyword evidence="3 6" id="KW-1133">Transmembrane helix</keyword>
<evidence type="ECO:0000256" key="5">
    <source>
        <dbReference type="SAM" id="MobiDB-lite"/>
    </source>
</evidence>
<gene>
    <name evidence="7" type="ORF">EIN_407830</name>
</gene>
<dbReference type="InterPro" id="IPR011701">
    <property type="entry name" value="MFS"/>
</dbReference>
<evidence type="ECO:0000256" key="1">
    <source>
        <dbReference type="ARBA" id="ARBA00004127"/>
    </source>
</evidence>
<evidence type="ECO:0008006" key="9">
    <source>
        <dbReference type="Google" id="ProtNLM"/>
    </source>
</evidence>
<feature type="transmembrane region" description="Helical" evidence="6">
    <location>
        <begin position="60"/>
        <end position="83"/>
    </location>
</feature>
<dbReference type="AlphaFoldDB" id="A0A0A1TWI9"/>
<reference evidence="7 8" key="1">
    <citation type="submission" date="2012-10" db="EMBL/GenBank/DDBJ databases">
        <authorList>
            <person name="Zafar N."/>
            <person name="Inman J."/>
            <person name="Hall N."/>
            <person name="Lorenzi H."/>
            <person name="Caler E."/>
        </authorList>
    </citation>
    <scope>NUCLEOTIDE SEQUENCE [LARGE SCALE GENOMIC DNA]</scope>
    <source>
        <strain evidence="7 8">IP1</strain>
    </source>
</reference>
<evidence type="ECO:0000256" key="3">
    <source>
        <dbReference type="ARBA" id="ARBA00022989"/>
    </source>
</evidence>
<dbReference type="GeneID" id="14884662"/>
<dbReference type="Proteomes" id="UP000014680">
    <property type="component" value="Unassembled WGS sequence"/>
</dbReference>
<feature type="transmembrane region" description="Helical" evidence="6">
    <location>
        <begin position="118"/>
        <end position="139"/>
    </location>
</feature>
<accession>A0A0A1TWI9</accession>
<feature type="transmembrane region" description="Helical" evidence="6">
    <location>
        <begin position="160"/>
        <end position="181"/>
    </location>
</feature>
<feature type="transmembrane region" description="Helical" evidence="6">
    <location>
        <begin position="350"/>
        <end position="372"/>
    </location>
</feature>
<keyword evidence="4 6" id="KW-0472">Membrane</keyword>
<dbReference type="InterPro" id="IPR036259">
    <property type="entry name" value="MFS_trans_sf"/>
</dbReference>
<feature type="compositionally biased region" description="Basic and acidic residues" evidence="5">
    <location>
        <begin position="488"/>
        <end position="502"/>
    </location>
</feature>